<evidence type="ECO:0000313" key="1">
    <source>
        <dbReference type="EMBL" id="TDW18148.1"/>
    </source>
</evidence>
<protein>
    <submittedName>
        <fullName evidence="1">Uncharacterized protein</fullName>
    </submittedName>
</protein>
<name>A0A4R7ZNP7_9ACTN</name>
<reference evidence="1 2" key="1">
    <citation type="submission" date="2019-03" db="EMBL/GenBank/DDBJ databases">
        <title>Genomic Encyclopedia of Type Strains, Phase III (KMG-III): the genomes of soil and plant-associated and newly described type strains.</title>
        <authorList>
            <person name="Whitman W."/>
        </authorList>
    </citation>
    <scope>NUCLEOTIDE SEQUENCE [LARGE SCALE GENOMIC DNA]</scope>
    <source>
        <strain evidence="1 2">VKM Ac-2570</strain>
    </source>
</reference>
<keyword evidence="2" id="KW-1185">Reference proteome</keyword>
<gene>
    <name evidence="1" type="ORF">EV650_4729</name>
</gene>
<sequence>MGLLLGDLLSWLLLRLSWLLLRHVVLRCELLRCRLLRCVLVWDLLLLRLDRLLDWLLLLDWPLGCVRLRGRCVCRAVLDGRPVSGVLLSRPLVW</sequence>
<dbReference type="Proteomes" id="UP000295447">
    <property type="component" value="Unassembled WGS sequence"/>
</dbReference>
<evidence type="ECO:0000313" key="2">
    <source>
        <dbReference type="Proteomes" id="UP000295447"/>
    </source>
</evidence>
<comment type="caution">
    <text evidence="1">The sequence shown here is derived from an EMBL/GenBank/DDBJ whole genome shotgun (WGS) entry which is preliminary data.</text>
</comment>
<dbReference type="EMBL" id="SODF01000002">
    <property type="protein sequence ID" value="TDW18148.1"/>
    <property type="molecule type" value="Genomic_DNA"/>
</dbReference>
<organism evidence="1 2">
    <name type="scientific">Kribbella kalugense</name>
    <dbReference type="NCBI Taxonomy" id="2512221"/>
    <lineage>
        <taxon>Bacteria</taxon>
        <taxon>Bacillati</taxon>
        <taxon>Actinomycetota</taxon>
        <taxon>Actinomycetes</taxon>
        <taxon>Propionibacteriales</taxon>
        <taxon>Kribbellaceae</taxon>
        <taxon>Kribbella</taxon>
    </lineage>
</organism>
<accession>A0A4R7ZNP7</accession>
<dbReference type="AlphaFoldDB" id="A0A4R7ZNP7"/>
<proteinExistence type="predicted"/>